<evidence type="ECO:0000313" key="3">
    <source>
        <dbReference type="Ensembl" id="ENSCPGP00000024335.1"/>
    </source>
</evidence>
<dbReference type="Ensembl" id="ENSCPGT00000026577.1">
    <property type="protein sequence ID" value="ENSCPGP00000024335.1"/>
    <property type="gene ID" value="ENSCPGG00000016782.1"/>
</dbReference>
<feature type="region of interest" description="Disordered" evidence="2">
    <location>
        <begin position="11"/>
        <end position="43"/>
    </location>
</feature>
<dbReference type="SUPFAM" id="SSF48403">
    <property type="entry name" value="Ankyrin repeat"/>
    <property type="match status" value="1"/>
</dbReference>
<dbReference type="Pfam" id="PF00023">
    <property type="entry name" value="Ank"/>
    <property type="match status" value="1"/>
</dbReference>
<dbReference type="Proteomes" id="UP000694419">
    <property type="component" value="Unplaced"/>
</dbReference>
<proteinExistence type="predicted"/>
<accession>A0A8C3KIH1</accession>
<dbReference type="InterPro" id="IPR002110">
    <property type="entry name" value="Ankyrin_rpt"/>
</dbReference>
<keyword evidence="4" id="KW-1185">Reference proteome</keyword>
<dbReference type="InterPro" id="IPR036770">
    <property type="entry name" value="Ankyrin_rpt-contain_sf"/>
</dbReference>
<feature type="compositionally biased region" description="Polar residues" evidence="2">
    <location>
        <begin position="21"/>
        <end position="33"/>
    </location>
</feature>
<reference evidence="3" key="2">
    <citation type="submission" date="2025-09" db="UniProtKB">
        <authorList>
            <consortium name="Ensembl"/>
        </authorList>
    </citation>
    <scope>IDENTIFICATION</scope>
</reference>
<evidence type="ECO:0000256" key="1">
    <source>
        <dbReference type="PROSITE-ProRule" id="PRU00023"/>
    </source>
</evidence>
<evidence type="ECO:0000313" key="4">
    <source>
        <dbReference type="Proteomes" id="UP000694419"/>
    </source>
</evidence>
<reference evidence="3" key="1">
    <citation type="submission" date="2025-08" db="UniProtKB">
        <authorList>
            <consortium name="Ensembl"/>
        </authorList>
    </citation>
    <scope>IDENTIFICATION</scope>
</reference>
<sequence length="276" mass="30429">MVWVGRHLKAPPVPSRDTSHQTRWLQAPSNLPLNPSRDGAATASLGNLGQALTTLPPNKFFPKSHLHHPSFRVKPFPLLPWLLSPVVWEQDSCSMDEEVLMSRSSWWGCLCSVTPAPSATHISLVSKSALGHSPSPSALIFGLFSRSVVKILLAANADPNLGDDFSNVYETAKEKGLHSLEGNLGRGGSRYSLKWLFFLLLPPLPVLVTREDDFNNRLNIRANFKGCTALHYAVLADDYLTVKLLLDGGEFHSSNPLLDHWSPKWGWNPSGELCPP</sequence>
<organism evidence="3 4">
    <name type="scientific">Calidris pygmaea</name>
    <name type="common">Spoon-billed sandpiper</name>
    <dbReference type="NCBI Taxonomy" id="425635"/>
    <lineage>
        <taxon>Eukaryota</taxon>
        <taxon>Metazoa</taxon>
        <taxon>Chordata</taxon>
        <taxon>Craniata</taxon>
        <taxon>Vertebrata</taxon>
        <taxon>Euteleostomi</taxon>
        <taxon>Archelosauria</taxon>
        <taxon>Archosauria</taxon>
        <taxon>Dinosauria</taxon>
        <taxon>Saurischia</taxon>
        <taxon>Theropoda</taxon>
        <taxon>Coelurosauria</taxon>
        <taxon>Aves</taxon>
        <taxon>Neognathae</taxon>
        <taxon>Neoaves</taxon>
        <taxon>Charadriiformes</taxon>
        <taxon>Scolopacidae</taxon>
        <taxon>Calidris</taxon>
    </lineage>
</organism>
<evidence type="ECO:0000256" key="2">
    <source>
        <dbReference type="SAM" id="MobiDB-lite"/>
    </source>
</evidence>
<keyword evidence="1" id="KW-0040">ANK repeat</keyword>
<dbReference type="Gene3D" id="1.25.40.20">
    <property type="entry name" value="Ankyrin repeat-containing domain"/>
    <property type="match status" value="1"/>
</dbReference>
<dbReference type="PROSITE" id="PS50297">
    <property type="entry name" value="ANK_REP_REGION"/>
    <property type="match status" value="1"/>
</dbReference>
<protein>
    <submittedName>
        <fullName evidence="3">Uncharacterized protein</fullName>
    </submittedName>
</protein>
<dbReference type="PROSITE" id="PS50088">
    <property type="entry name" value="ANK_REPEAT"/>
    <property type="match status" value="1"/>
</dbReference>
<feature type="repeat" description="ANK" evidence="1">
    <location>
        <begin position="225"/>
        <end position="249"/>
    </location>
</feature>
<name>A0A8C3KIH1_9CHAR</name>
<dbReference type="AlphaFoldDB" id="A0A8C3KIH1"/>